<feature type="transmembrane region" description="Helical" evidence="1">
    <location>
        <begin position="431"/>
        <end position="449"/>
    </location>
</feature>
<reference evidence="2 3" key="1">
    <citation type="journal article" date="2011" name="BMC Genomics">
        <title>Complete genome sequence of Corynebacterium variabile DSM 44702 isolated from the surface of smear-ripened cheeses and insights into cheese ripening and flavor generation.</title>
        <authorList>
            <person name="Schroeder J."/>
            <person name="Maus I."/>
            <person name="Trost E."/>
            <person name="Tauch A."/>
        </authorList>
    </citation>
    <scope>NUCLEOTIDE SEQUENCE [LARGE SCALE GENOMIC DNA]</scope>
    <source>
        <strain evidence="3">DSM 44702 / JCM 12073 / NCIMB 30131</strain>
    </source>
</reference>
<feature type="transmembrane region" description="Helical" evidence="1">
    <location>
        <begin position="152"/>
        <end position="172"/>
    </location>
</feature>
<keyword evidence="1" id="KW-1133">Transmembrane helix</keyword>
<feature type="transmembrane region" description="Helical" evidence="1">
    <location>
        <begin position="278"/>
        <end position="301"/>
    </location>
</feature>
<accession>G0HGM4</accession>
<dbReference type="HOGENOM" id="CLU_425603_0_0_11"/>
<dbReference type="EMBL" id="CP002917">
    <property type="protein sequence ID" value="AEK37631.1"/>
    <property type="molecule type" value="Genomic_DNA"/>
</dbReference>
<evidence type="ECO:0000313" key="3">
    <source>
        <dbReference type="Proteomes" id="UP000006659"/>
    </source>
</evidence>
<sequence>MGGVAFPSMQNAQAASQMRLDAFTAQSPTPLRTPTRDSRHPWWQVLCLSGVDYFSTLGYQPGIAVAAAGALAPVATGILVLVTLCGAVPVYRRIARESPDGLGSVGMLARMVPGWKGKLLVLVLLGFAACDFLITITLSASDASTHLLSSSSSPWLIPVTLSLLALLAVVFFRGFTEAVRVSVVLVMVYLGLTTVVVARGLWRIVTEDGHVAHWTTSLTAEHSSPWAMLAVSVIVFPKLALGMSGFETGVSVMPLIRPADSTDPAMSRESRIRRGRRLILTSAVVMSVFLVASSLCVTMLVPGEALEEGGAANGRALAWLAHEELGDPFGNVYDTATIAILWFAGASAMAGLLALIPKYLPAYGMAPEWARRSRPMVLVLTVIAVALVILFRADVDAQSAAYATGVLVLLTSGAVAVAVSAKRAGQRRPHLLFVAVTAVLGYTLLANVVERPEGVRIAVWFILGILLVSAVSRTRRSLELRGNEIRYDRAAENILRTAVAGTGELRLAPFAGNRTAGGEGVYGRAERRLRQVNRLVDDRPLVFLEIVVRDASDFSRPLEVTGHSADDVPVLRVSATAVPNAIAALALDIRDFTGVVPDIYFSWESASPVREMLQFLAVGRGENAAVTREILRRAEPEAARCPRVHVG</sequence>
<dbReference type="AlphaFoldDB" id="G0HGM4"/>
<feature type="transmembrane region" description="Helical" evidence="1">
    <location>
        <begin position="119"/>
        <end position="140"/>
    </location>
</feature>
<protein>
    <submittedName>
        <fullName evidence="2">Putative membrane protein</fullName>
    </submittedName>
</protein>
<organism evidence="2 3">
    <name type="scientific">Corynebacterium variabile (strain DSM 44702 / CIP 107183 / JCM 12073 / NCIMB 30131)</name>
    <name type="common">Corynebacterium mooreparkense</name>
    <dbReference type="NCBI Taxonomy" id="858619"/>
    <lineage>
        <taxon>Bacteria</taxon>
        <taxon>Bacillati</taxon>
        <taxon>Actinomycetota</taxon>
        <taxon>Actinomycetes</taxon>
        <taxon>Mycobacteriales</taxon>
        <taxon>Corynebacteriaceae</taxon>
        <taxon>Corynebacterium</taxon>
    </lineage>
</organism>
<dbReference type="Gene3D" id="1.20.1740.10">
    <property type="entry name" value="Amino acid/polyamine transporter I"/>
    <property type="match status" value="1"/>
</dbReference>
<keyword evidence="1" id="KW-0812">Transmembrane</keyword>
<feature type="transmembrane region" description="Helical" evidence="1">
    <location>
        <begin position="184"/>
        <end position="205"/>
    </location>
</feature>
<dbReference type="eggNOG" id="COG0531">
    <property type="taxonomic scope" value="Bacteria"/>
</dbReference>
<evidence type="ECO:0000313" key="2">
    <source>
        <dbReference type="EMBL" id="AEK37631.1"/>
    </source>
</evidence>
<dbReference type="KEGG" id="cva:CVAR_2284"/>
<dbReference type="Proteomes" id="UP000006659">
    <property type="component" value="Chromosome"/>
</dbReference>
<proteinExistence type="predicted"/>
<feature type="transmembrane region" description="Helical" evidence="1">
    <location>
        <begin position="455"/>
        <end position="472"/>
    </location>
</feature>
<keyword evidence="1" id="KW-0472">Membrane</keyword>
<feature type="transmembrane region" description="Helical" evidence="1">
    <location>
        <begin position="376"/>
        <end position="393"/>
    </location>
</feature>
<dbReference type="STRING" id="858619.CVAR_2284"/>
<feature type="transmembrane region" description="Helical" evidence="1">
    <location>
        <begin position="225"/>
        <end position="246"/>
    </location>
</feature>
<feature type="transmembrane region" description="Helical" evidence="1">
    <location>
        <begin position="63"/>
        <end position="88"/>
    </location>
</feature>
<evidence type="ECO:0000256" key="1">
    <source>
        <dbReference type="SAM" id="Phobius"/>
    </source>
</evidence>
<gene>
    <name evidence="2" type="ordered locus">CVAR_2284</name>
</gene>
<feature type="transmembrane region" description="Helical" evidence="1">
    <location>
        <begin position="399"/>
        <end position="419"/>
    </location>
</feature>
<name>G0HGM4_CORVD</name>
<feature type="transmembrane region" description="Helical" evidence="1">
    <location>
        <begin position="336"/>
        <end position="356"/>
    </location>
</feature>